<dbReference type="EMBL" id="GG673693">
    <property type="protein sequence ID" value="EER14941.1"/>
    <property type="molecule type" value="Genomic_DNA"/>
</dbReference>
<evidence type="ECO:0000259" key="7">
    <source>
        <dbReference type="PROSITE" id="PS50125"/>
    </source>
</evidence>
<dbReference type="GO" id="GO:0000166">
    <property type="term" value="F:nucleotide binding"/>
    <property type="evidence" value="ECO:0007669"/>
    <property type="project" value="UniProtKB-KW"/>
</dbReference>
<keyword evidence="5" id="KW-0472">Membrane</keyword>
<proteinExistence type="predicted"/>
<dbReference type="Pfam" id="PF00211">
    <property type="entry name" value="Guanylate_cyc"/>
    <property type="match status" value="1"/>
</dbReference>
<evidence type="ECO:0000256" key="4">
    <source>
        <dbReference type="ARBA" id="ARBA00022989"/>
    </source>
</evidence>
<evidence type="ECO:0000313" key="8">
    <source>
        <dbReference type="EMBL" id="EER14941.1"/>
    </source>
</evidence>
<evidence type="ECO:0000256" key="5">
    <source>
        <dbReference type="ARBA" id="ARBA00023136"/>
    </source>
</evidence>
<keyword evidence="2" id="KW-0812">Transmembrane</keyword>
<evidence type="ECO:0000256" key="3">
    <source>
        <dbReference type="ARBA" id="ARBA00022741"/>
    </source>
</evidence>
<keyword evidence="4" id="KW-1133">Transmembrane helix</keyword>
<comment type="subcellular location">
    <subcellularLocation>
        <location evidence="1">Membrane</location>
    </subcellularLocation>
</comment>
<dbReference type="InterPro" id="IPR029787">
    <property type="entry name" value="Nucleotide_cyclase"/>
</dbReference>
<dbReference type="PANTHER" id="PTHR11920">
    <property type="entry name" value="GUANYLYL CYCLASE"/>
    <property type="match status" value="1"/>
</dbReference>
<dbReference type="CDD" id="cd07302">
    <property type="entry name" value="CHD"/>
    <property type="match status" value="1"/>
</dbReference>
<dbReference type="GO" id="GO:0001653">
    <property type="term" value="F:peptide receptor activity"/>
    <property type="evidence" value="ECO:0007669"/>
    <property type="project" value="TreeGrafter"/>
</dbReference>
<dbReference type="InParanoid" id="C5KKQ2"/>
<feature type="domain" description="Guanylate cyclase" evidence="7">
    <location>
        <begin position="1"/>
        <end position="38"/>
    </location>
</feature>
<dbReference type="Proteomes" id="UP000007800">
    <property type="component" value="Unassembled WGS sequence"/>
</dbReference>
<name>C5KKQ2_PERM5</name>
<reference evidence="8 9" key="1">
    <citation type="submission" date="2008-07" db="EMBL/GenBank/DDBJ databases">
        <authorList>
            <person name="El-Sayed N."/>
            <person name="Caler E."/>
            <person name="Inman J."/>
            <person name="Amedeo P."/>
            <person name="Hass B."/>
            <person name="Wortman J."/>
        </authorList>
    </citation>
    <scope>NUCLEOTIDE SEQUENCE [LARGE SCALE GENOMIC DNA]</scope>
    <source>
        <strain evidence="9">ATCC 50983 / TXsc</strain>
    </source>
</reference>
<dbReference type="GO" id="GO:0004016">
    <property type="term" value="F:adenylate cyclase activity"/>
    <property type="evidence" value="ECO:0007669"/>
    <property type="project" value="TreeGrafter"/>
</dbReference>
<dbReference type="GO" id="GO:0004383">
    <property type="term" value="F:guanylate cyclase activity"/>
    <property type="evidence" value="ECO:0007669"/>
    <property type="project" value="TreeGrafter"/>
</dbReference>
<dbReference type="GO" id="GO:0007168">
    <property type="term" value="P:receptor guanylyl cyclase signaling pathway"/>
    <property type="evidence" value="ECO:0007669"/>
    <property type="project" value="TreeGrafter"/>
</dbReference>
<dbReference type="GeneID" id="9061827"/>
<evidence type="ECO:0000256" key="6">
    <source>
        <dbReference type="ARBA" id="ARBA00023239"/>
    </source>
</evidence>
<protein>
    <submittedName>
        <fullName evidence="8">Atrial natriuretic peptide receptor, putative</fullName>
    </submittedName>
</protein>
<dbReference type="PANTHER" id="PTHR11920:SF335">
    <property type="entry name" value="GUANYLATE CYCLASE"/>
    <property type="match status" value="1"/>
</dbReference>
<dbReference type="InterPro" id="IPR050401">
    <property type="entry name" value="Cyclic_nucleotide_synthase"/>
</dbReference>
<accession>C5KKQ2</accession>
<dbReference type="PROSITE" id="PS50125">
    <property type="entry name" value="GUANYLATE_CYCLASE_2"/>
    <property type="match status" value="1"/>
</dbReference>
<keyword evidence="9" id="KW-1185">Reference proteome</keyword>
<keyword evidence="8" id="KW-0675">Receptor</keyword>
<evidence type="ECO:0000313" key="9">
    <source>
        <dbReference type="Proteomes" id="UP000007800"/>
    </source>
</evidence>
<dbReference type="Gene3D" id="3.30.70.1230">
    <property type="entry name" value="Nucleotide cyclase"/>
    <property type="match status" value="1"/>
</dbReference>
<keyword evidence="3" id="KW-0547">Nucleotide-binding</keyword>
<feature type="non-terminal residue" evidence="8">
    <location>
        <position position="85"/>
    </location>
</feature>
<dbReference type="RefSeq" id="XP_002783145.1">
    <property type="nucleotide sequence ID" value="XM_002783099.1"/>
</dbReference>
<dbReference type="GO" id="GO:0005886">
    <property type="term" value="C:plasma membrane"/>
    <property type="evidence" value="ECO:0007669"/>
    <property type="project" value="TreeGrafter"/>
</dbReference>
<dbReference type="OrthoDB" id="354346at2759"/>
<organism evidence="9">
    <name type="scientific">Perkinsus marinus (strain ATCC 50983 / TXsc)</name>
    <dbReference type="NCBI Taxonomy" id="423536"/>
    <lineage>
        <taxon>Eukaryota</taxon>
        <taxon>Sar</taxon>
        <taxon>Alveolata</taxon>
        <taxon>Perkinsozoa</taxon>
        <taxon>Perkinsea</taxon>
        <taxon>Perkinsida</taxon>
        <taxon>Perkinsidae</taxon>
        <taxon>Perkinsus</taxon>
    </lineage>
</organism>
<evidence type="ECO:0000256" key="2">
    <source>
        <dbReference type="ARBA" id="ARBA00022692"/>
    </source>
</evidence>
<dbReference type="InterPro" id="IPR001054">
    <property type="entry name" value="A/G_cyclase"/>
</dbReference>
<dbReference type="GO" id="GO:0035556">
    <property type="term" value="P:intracellular signal transduction"/>
    <property type="evidence" value="ECO:0007669"/>
    <property type="project" value="InterPro"/>
</dbReference>
<keyword evidence="6" id="KW-0456">Lyase</keyword>
<dbReference type="AlphaFoldDB" id="C5KKQ2"/>
<evidence type="ECO:0000256" key="1">
    <source>
        <dbReference type="ARBA" id="ARBA00004370"/>
    </source>
</evidence>
<gene>
    <name evidence="8" type="ORF">Pmar_PMAR022455</name>
</gene>
<sequence length="85" mass="9235">LVMKIGIHTGPVISGVVGSRRPQFCIFGDTINTASRMKSTAVPNCIHLSASTRKCLEFSPSLSFEERETFVKGKGMLVTYNASRA</sequence>
<dbReference type="SUPFAM" id="SSF55073">
    <property type="entry name" value="Nucleotide cyclase"/>
    <property type="match status" value="1"/>
</dbReference>
<feature type="non-terminal residue" evidence="8">
    <location>
        <position position="1"/>
    </location>
</feature>